<dbReference type="Proteomes" id="UP000499080">
    <property type="component" value="Unassembled WGS sequence"/>
</dbReference>
<proteinExistence type="predicted"/>
<reference evidence="1 2" key="1">
    <citation type="journal article" date="2019" name="Sci. Rep.">
        <title>Orb-weaving spider Araneus ventricosus genome elucidates the spidroin gene catalogue.</title>
        <authorList>
            <person name="Kono N."/>
            <person name="Nakamura H."/>
            <person name="Ohtoshi R."/>
            <person name="Moran D.A.P."/>
            <person name="Shinohara A."/>
            <person name="Yoshida Y."/>
            <person name="Fujiwara M."/>
            <person name="Mori M."/>
            <person name="Tomita M."/>
            <person name="Arakawa K."/>
        </authorList>
    </citation>
    <scope>NUCLEOTIDE SEQUENCE [LARGE SCALE GENOMIC DNA]</scope>
</reference>
<name>A0A4Y2BV88_ARAVE</name>
<organism evidence="1 2">
    <name type="scientific">Araneus ventricosus</name>
    <name type="common">Orbweaver spider</name>
    <name type="synonym">Epeira ventricosa</name>
    <dbReference type="NCBI Taxonomy" id="182803"/>
    <lineage>
        <taxon>Eukaryota</taxon>
        <taxon>Metazoa</taxon>
        <taxon>Ecdysozoa</taxon>
        <taxon>Arthropoda</taxon>
        <taxon>Chelicerata</taxon>
        <taxon>Arachnida</taxon>
        <taxon>Araneae</taxon>
        <taxon>Araneomorphae</taxon>
        <taxon>Entelegynae</taxon>
        <taxon>Araneoidea</taxon>
        <taxon>Araneidae</taxon>
        <taxon>Araneus</taxon>
    </lineage>
</organism>
<protein>
    <submittedName>
        <fullName evidence="1">Uncharacterized protein</fullName>
    </submittedName>
</protein>
<evidence type="ECO:0000313" key="2">
    <source>
        <dbReference type="Proteomes" id="UP000499080"/>
    </source>
</evidence>
<comment type="caution">
    <text evidence="1">The sequence shown here is derived from an EMBL/GenBank/DDBJ whole genome shotgun (WGS) entry which is preliminary data.</text>
</comment>
<gene>
    <name evidence="1" type="ORF">AVEN_104342_1</name>
</gene>
<dbReference type="EMBL" id="BGPR01000117">
    <property type="protein sequence ID" value="GBL96110.1"/>
    <property type="molecule type" value="Genomic_DNA"/>
</dbReference>
<evidence type="ECO:0000313" key="1">
    <source>
        <dbReference type="EMBL" id="GBL96110.1"/>
    </source>
</evidence>
<sequence>MRYLRISRVMTIPHELCKVSLEFNGTRSNGRQAASKPMASSSNVFVYFRRIIYMFYADFTKAHVTSLVTIRARSIFLAIGRNETKQTSITERQKNGLLKELKRGVFTGDADTYNVDGLEREQLLIPREKTCRP</sequence>
<accession>A0A4Y2BV88</accession>
<keyword evidence="2" id="KW-1185">Reference proteome</keyword>
<dbReference type="AlphaFoldDB" id="A0A4Y2BV88"/>